<proteinExistence type="predicted"/>
<dbReference type="SUPFAM" id="SSF49899">
    <property type="entry name" value="Concanavalin A-like lectins/glucanases"/>
    <property type="match status" value="1"/>
</dbReference>
<evidence type="ECO:0000256" key="4">
    <source>
        <dbReference type="ARBA" id="ARBA00023157"/>
    </source>
</evidence>
<evidence type="ECO:0000259" key="6">
    <source>
        <dbReference type="SMART" id="SM00560"/>
    </source>
</evidence>
<dbReference type="InterPro" id="IPR006558">
    <property type="entry name" value="LamG-like"/>
</dbReference>
<evidence type="ECO:0000313" key="7">
    <source>
        <dbReference type="EMBL" id="AUX40397.1"/>
    </source>
</evidence>
<evidence type="ECO:0000313" key="8">
    <source>
        <dbReference type="Proteomes" id="UP000238348"/>
    </source>
</evidence>
<dbReference type="GO" id="GO:0005576">
    <property type="term" value="C:extracellular region"/>
    <property type="evidence" value="ECO:0007669"/>
    <property type="project" value="UniProtKB-SubCell"/>
</dbReference>
<dbReference type="SMART" id="SM00560">
    <property type="entry name" value="LamGL"/>
    <property type="match status" value="1"/>
</dbReference>
<gene>
    <name evidence="7" type="ORF">SOCE26_017980</name>
</gene>
<dbReference type="Gene3D" id="2.60.120.200">
    <property type="match status" value="1"/>
</dbReference>
<reference evidence="7 8" key="1">
    <citation type="submission" date="2015-09" db="EMBL/GenBank/DDBJ databases">
        <title>Sorangium comparison.</title>
        <authorList>
            <person name="Zaburannyi N."/>
            <person name="Bunk B."/>
            <person name="Overmann J."/>
            <person name="Mueller R."/>
        </authorList>
    </citation>
    <scope>NUCLEOTIDE SEQUENCE [LARGE SCALE GENOMIC DNA]</scope>
    <source>
        <strain evidence="7 8">So ce26</strain>
    </source>
</reference>
<dbReference type="InterPro" id="IPR055372">
    <property type="entry name" value="CBM96"/>
</dbReference>
<organism evidence="7 8">
    <name type="scientific">Sorangium cellulosum</name>
    <name type="common">Polyangium cellulosum</name>
    <dbReference type="NCBI Taxonomy" id="56"/>
    <lineage>
        <taxon>Bacteria</taxon>
        <taxon>Pseudomonadati</taxon>
        <taxon>Myxococcota</taxon>
        <taxon>Polyangia</taxon>
        <taxon>Polyangiales</taxon>
        <taxon>Polyangiaceae</taxon>
        <taxon>Sorangium</taxon>
    </lineage>
</organism>
<dbReference type="Pfam" id="PF13385">
    <property type="entry name" value="Laminin_G_3"/>
    <property type="match status" value="1"/>
</dbReference>
<dbReference type="PANTHER" id="PTHR43143:SF5">
    <property type="entry name" value="SECRETED PROTEIN"/>
    <property type="match status" value="1"/>
</dbReference>
<dbReference type="Gene3D" id="3.60.21.10">
    <property type="match status" value="1"/>
</dbReference>
<evidence type="ECO:0000256" key="2">
    <source>
        <dbReference type="ARBA" id="ARBA00022525"/>
    </source>
</evidence>
<dbReference type="SUPFAM" id="SSF56300">
    <property type="entry name" value="Metallo-dependent phosphatases"/>
    <property type="match status" value="1"/>
</dbReference>
<sequence length="887" mass="92689">MQPLDTHAAADARDREARPKDSHGPRRSMGTPGITLAALALVGACTFESETDETTEESSLALDTVTVSFQNGALPSGSYTGNTDATINQANPTTNYGAATTCEIDGDESGGLDESCLLRWTVTGIPAGSIVQSASMTFQVVNGSPQAFNVVEVKRSWNESQATWNSATSTTAWGAPGATASTDRGRLVGTITGGTGFRTVTLNAAGIALVQSWVNGATNHGVVVAHPANGDAIHFASSEHATVANRPKLTITYLPPSSPTCPLVSGTALDLDGVDDHVTMGVAPGLGLSQFTLEAWVKRTGAGQSAGSGSGGVTGIPLITKGRGESDGSNVDCNYFFGIRSSDSVLAADFEDLATGANHPVAGVTPIPNNVWVHAAVTYDGTSWAIYRNGVLEATASAGQTPRHDSIQHFALGTAMNSAGAPAGSFDGVIDEARVWNHARTQAQIQSGMGVEITSATGLVGRWSLNEGVGTTAADSAGTNEAGTLVGGAWVSPGTPFAPAAPPQPSLTSPSSGAVNVSTTATLSATVADPDSTSHDVTFYGRQHAGSEDFTVVLLPDTQYYSASFPATYHEQTQWIVDNRDALNIRYVVHLGDMVDSSTVAQWTNADAAMSTLEDAFPGYPDGVPYCPAVGNHDQSPNGNTSGTALFNTYFGVSRFEGREYYGGHYGSDNDNNYGFFTGGGMDFLVISLEYDTTPDAAVLDWADGLLKAYPDHRAIVESHYIVGTGNPASFGAQGQAIYDALKDNPNLFMLVCGHIAGEGRRVDTFDGNTIHTLLSDYQGRPNGGNGWLRYMKFSPANDTISVYTYSTKFGTFETDADSQFTISYDMAGTPSGPWVNLGTANDVSTGGTASIQWPGLLSNTTYEWYAAAQDCQAVSTTSPRTFTTAP</sequence>
<keyword evidence="2" id="KW-0964">Secreted</keyword>
<feature type="domain" description="LamG-like jellyroll fold" evidence="6">
    <location>
        <begin position="289"/>
        <end position="443"/>
    </location>
</feature>
<feature type="region of interest" description="Disordered" evidence="5">
    <location>
        <begin position="1"/>
        <end position="32"/>
    </location>
</feature>
<keyword evidence="3" id="KW-0732">Signal</keyword>
<dbReference type="InterPro" id="IPR004843">
    <property type="entry name" value="Calcineurin-like_PHP"/>
</dbReference>
<dbReference type="NCBIfam" id="NF033679">
    <property type="entry name" value="DNRLRE_dom"/>
    <property type="match status" value="1"/>
</dbReference>
<evidence type="ECO:0000256" key="5">
    <source>
        <dbReference type="SAM" id="MobiDB-lite"/>
    </source>
</evidence>
<evidence type="ECO:0000256" key="3">
    <source>
        <dbReference type="ARBA" id="ARBA00022729"/>
    </source>
</evidence>
<dbReference type="EMBL" id="CP012673">
    <property type="protein sequence ID" value="AUX40397.1"/>
    <property type="molecule type" value="Genomic_DNA"/>
</dbReference>
<feature type="compositionally biased region" description="Basic and acidic residues" evidence="5">
    <location>
        <begin position="8"/>
        <end position="24"/>
    </location>
</feature>
<dbReference type="AlphaFoldDB" id="A0A2L0EM75"/>
<name>A0A2L0EM75_SORCE</name>
<dbReference type="InterPro" id="IPR051918">
    <property type="entry name" value="STPP_CPPED1"/>
</dbReference>
<evidence type="ECO:0000256" key="1">
    <source>
        <dbReference type="ARBA" id="ARBA00004613"/>
    </source>
</evidence>
<protein>
    <recommendedName>
        <fullName evidence="6">LamG-like jellyroll fold domain-containing protein</fullName>
    </recommendedName>
</protein>
<dbReference type="PANTHER" id="PTHR43143">
    <property type="entry name" value="METALLOPHOSPHOESTERASE, CALCINEURIN SUPERFAMILY"/>
    <property type="match status" value="1"/>
</dbReference>
<keyword evidence="4" id="KW-1015">Disulfide bond</keyword>
<dbReference type="Pfam" id="PF24517">
    <property type="entry name" value="CBM96"/>
    <property type="match status" value="1"/>
</dbReference>
<dbReference type="InterPro" id="IPR029052">
    <property type="entry name" value="Metallo-depent_PP-like"/>
</dbReference>
<dbReference type="GO" id="GO:0016787">
    <property type="term" value="F:hydrolase activity"/>
    <property type="evidence" value="ECO:0007669"/>
    <property type="project" value="InterPro"/>
</dbReference>
<dbReference type="Pfam" id="PF00149">
    <property type="entry name" value="Metallophos"/>
    <property type="match status" value="1"/>
</dbReference>
<dbReference type="InterPro" id="IPR013320">
    <property type="entry name" value="ConA-like_dom_sf"/>
</dbReference>
<comment type="subcellular location">
    <subcellularLocation>
        <location evidence="1">Secreted</location>
    </subcellularLocation>
</comment>
<accession>A0A2L0EM75</accession>
<dbReference type="Proteomes" id="UP000238348">
    <property type="component" value="Chromosome"/>
</dbReference>